<sequence>MPELGLTDNNTIKKYHLIRSKRKTLSLQINNNAQLVVRAPQRLSIKEVNAFIDEKADWINKKSRSIKSNLIPKPNYSEGEHFLYLGNQYPLTHNTEQKITLNFDGVAFRLNGDGYSAFHAWYKLAFKKIAVPRLEYYAELYQLSYQQVRLKAQKTLWGSCSSVNNINLNYLLIRAPISVVDYVIVHELAHTKHKNHSKSFWQLVETILPEYKASKTWLKNNGHKLHNL</sequence>
<accession>A0A1W1DHY5</accession>
<dbReference type="InterPro" id="IPR002725">
    <property type="entry name" value="YgjP-like_metallopeptidase"/>
</dbReference>
<dbReference type="CDD" id="cd07344">
    <property type="entry name" value="M48_yhfN_like"/>
    <property type="match status" value="1"/>
</dbReference>
<dbReference type="AlphaFoldDB" id="A0A1W1DHY5"/>
<dbReference type="Pfam" id="PF01863">
    <property type="entry name" value="YgjP-like"/>
    <property type="match status" value="1"/>
</dbReference>
<dbReference type="Gene3D" id="3.30.2010.10">
    <property type="entry name" value="Metalloproteases ('zincins'), catalytic domain"/>
    <property type="match status" value="1"/>
</dbReference>
<organism evidence="2">
    <name type="scientific">hydrothermal vent metagenome</name>
    <dbReference type="NCBI Taxonomy" id="652676"/>
    <lineage>
        <taxon>unclassified sequences</taxon>
        <taxon>metagenomes</taxon>
        <taxon>ecological metagenomes</taxon>
    </lineage>
</organism>
<dbReference type="EMBL" id="FPHU01000115">
    <property type="protein sequence ID" value="SFV80870.1"/>
    <property type="molecule type" value="Genomic_DNA"/>
</dbReference>
<keyword evidence="2" id="KW-0378">Hydrolase</keyword>
<dbReference type="PANTHER" id="PTHR30399">
    <property type="entry name" value="UNCHARACTERIZED PROTEIN YGJP"/>
    <property type="match status" value="1"/>
</dbReference>
<dbReference type="EMBL" id="FPHT01000224">
    <property type="protein sequence ID" value="SFV82108.1"/>
    <property type="molecule type" value="Genomic_DNA"/>
</dbReference>
<reference evidence="2" key="1">
    <citation type="submission" date="2016-10" db="EMBL/GenBank/DDBJ databases">
        <authorList>
            <person name="de Groot N.N."/>
        </authorList>
    </citation>
    <scope>NUCLEOTIDE SEQUENCE</scope>
</reference>
<proteinExistence type="predicted"/>
<name>A0A1W1DHY5_9ZZZZ</name>
<protein>
    <submittedName>
        <fullName evidence="2">Putative predicted metal-dependent hydrolase</fullName>
    </submittedName>
</protein>
<evidence type="ECO:0000313" key="3">
    <source>
        <dbReference type="EMBL" id="SFV82108.1"/>
    </source>
</evidence>
<evidence type="ECO:0000313" key="2">
    <source>
        <dbReference type="EMBL" id="SFV80870.1"/>
    </source>
</evidence>
<dbReference type="InterPro" id="IPR053136">
    <property type="entry name" value="UTP_pyrophosphatase-like"/>
</dbReference>
<feature type="domain" description="YgjP-like metallopeptidase" evidence="1">
    <location>
        <begin position="23"/>
        <end position="221"/>
    </location>
</feature>
<evidence type="ECO:0000259" key="1">
    <source>
        <dbReference type="Pfam" id="PF01863"/>
    </source>
</evidence>
<dbReference type="GO" id="GO:0016787">
    <property type="term" value="F:hydrolase activity"/>
    <property type="evidence" value="ECO:0007669"/>
    <property type="project" value="UniProtKB-KW"/>
</dbReference>
<dbReference type="PANTHER" id="PTHR30399:SF1">
    <property type="entry name" value="UTP PYROPHOSPHATASE"/>
    <property type="match status" value="1"/>
</dbReference>
<gene>
    <name evidence="3" type="ORF">MNB_SUP05-12-302</name>
    <name evidence="2" type="ORF">MNB_SUP05-13-149</name>
</gene>